<comment type="caution">
    <text evidence="6">The sequence shown here is derived from an EMBL/GenBank/DDBJ whole genome shotgun (WGS) entry which is preliminary data.</text>
</comment>
<dbReference type="PANTHER" id="PTHR42949:SF3">
    <property type="entry name" value="ANAEROBIC GLYCEROL-3-PHOSPHATE DEHYDROGENASE SUBUNIT B"/>
    <property type="match status" value="1"/>
</dbReference>
<dbReference type="InterPro" id="IPR051691">
    <property type="entry name" value="Metab_Enz_Cyan_OpOx_G3PDH"/>
</dbReference>
<dbReference type="Pfam" id="PF00890">
    <property type="entry name" value="FAD_binding_2"/>
    <property type="match status" value="1"/>
</dbReference>
<comment type="function">
    <text evidence="4">Conversion of glycerol 3-phosphate to dihydroxyacetone. Uses fumarate or nitrate as electron acceptor.</text>
</comment>
<dbReference type="Gene3D" id="3.50.50.60">
    <property type="entry name" value="FAD/NAD(P)-binding domain"/>
    <property type="match status" value="1"/>
</dbReference>
<evidence type="ECO:0000313" key="7">
    <source>
        <dbReference type="Proteomes" id="UP000321787"/>
    </source>
</evidence>
<evidence type="ECO:0000259" key="5">
    <source>
        <dbReference type="Pfam" id="PF00890"/>
    </source>
</evidence>
<dbReference type="GO" id="GO:0009331">
    <property type="term" value="C:glycerol-3-phosphate dehydrogenase (FAD) complex"/>
    <property type="evidence" value="ECO:0007669"/>
    <property type="project" value="InterPro"/>
</dbReference>
<reference evidence="6 7" key="1">
    <citation type="submission" date="2019-07" db="EMBL/GenBank/DDBJ databases">
        <title>Whole genome shotgun sequence of Aliivibrio fischeri NBRC 101058.</title>
        <authorList>
            <person name="Hosoyama A."/>
            <person name="Uohara A."/>
            <person name="Ohji S."/>
            <person name="Ichikawa N."/>
        </authorList>
    </citation>
    <scope>NUCLEOTIDE SEQUENCE [LARGE SCALE GENOMIC DNA]</scope>
    <source>
        <strain evidence="6 7">NBRC 101058</strain>
    </source>
</reference>
<dbReference type="NCBIfam" id="NF003719">
    <property type="entry name" value="PRK05329.1-2"/>
    <property type="match status" value="1"/>
</dbReference>
<name>A0A510ULR7_ALIFS</name>
<protein>
    <recommendedName>
        <fullName evidence="4">Anaerobic glycerol-3-phosphate dehydrogenase subunit B</fullName>
        <shortName evidence="4">Anaerobic G-3-P dehydrogenase subunit B</shortName>
        <shortName evidence="4">Anaerobic G3Pdhase B</shortName>
        <ecNumber evidence="4">1.1.5.3</ecNumber>
    </recommendedName>
</protein>
<evidence type="ECO:0000256" key="4">
    <source>
        <dbReference type="HAMAP-Rule" id="MF_00753"/>
    </source>
</evidence>
<organism evidence="6 7">
    <name type="scientific">Aliivibrio fischeri</name>
    <name type="common">Vibrio fischeri</name>
    <dbReference type="NCBI Taxonomy" id="668"/>
    <lineage>
        <taxon>Bacteria</taxon>
        <taxon>Pseudomonadati</taxon>
        <taxon>Pseudomonadota</taxon>
        <taxon>Gammaproteobacteria</taxon>
        <taxon>Vibrionales</taxon>
        <taxon>Vibrionaceae</taxon>
        <taxon>Aliivibrio</taxon>
    </lineage>
</organism>
<dbReference type="SUPFAM" id="SSF51905">
    <property type="entry name" value="FAD/NAD(P)-binding domain"/>
    <property type="match status" value="1"/>
</dbReference>
<dbReference type="GO" id="GO:0019563">
    <property type="term" value="P:glycerol catabolic process"/>
    <property type="evidence" value="ECO:0007669"/>
    <property type="project" value="UniProtKB-UniRule"/>
</dbReference>
<dbReference type="UniPathway" id="UPA00618">
    <property type="reaction ID" value="UER00673"/>
</dbReference>
<dbReference type="RefSeq" id="WP_146866058.1">
    <property type="nucleotide sequence ID" value="NZ_BJTZ01000031.1"/>
</dbReference>
<dbReference type="Proteomes" id="UP000321787">
    <property type="component" value="Unassembled WGS sequence"/>
</dbReference>
<dbReference type="NCBIfam" id="NF003720">
    <property type="entry name" value="PRK05329.1-3"/>
    <property type="match status" value="1"/>
</dbReference>
<keyword evidence="1 4" id="KW-0285">Flavoprotein</keyword>
<dbReference type="NCBIfam" id="TIGR03378">
    <property type="entry name" value="glycerol3P_GlpB"/>
    <property type="match status" value="1"/>
</dbReference>
<comment type="pathway">
    <text evidence="4">Polyol metabolism; glycerol degradation via glycerol kinase pathway; glycerone phosphate from sn-glycerol 3-phosphate (anaerobic route): step 1/1.</text>
</comment>
<feature type="domain" description="FAD-dependent oxidoreductase 2 FAD-binding" evidence="5">
    <location>
        <begin position="4"/>
        <end position="422"/>
    </location>
</feature>
<accession>A0A510ULR7</accession>
<dbReference type="PIRSF" id="PIRSF000141">
    <property type="entry name" value="Anaerobic_G3P_dh"/>
    <property type="match status" value="1"/>
</dbReference>
<comment type="cofactor">
    <cofactor evidence="4">
        <name>FMN</name>
        <dbReference type="ChEBI" id="CHEBI:58210"/>
    </cofactor>
</comment>
<comment type="subunit">
    <text evidence="4">Composed of a catalytic GlpA/B dimer and of membrane bound GlpC.</text>
</comment>
<proteinExistence type="inferred from homology"/>
<evidence type="ECO:0000256" key="2">
    <source>
        <dbReference type="ARBA" id="ARBA00022643"/>
    </source>
</evidence>
<dbReference type="GO" id="GO:0004368">
    <property type="term" value="F:glycerol-3-phosphate dehydrogenase (quinone) activity"/>
    <property type="evidence" value="ECO:0007669"/>
    <property type="project" value="UniProtKB-UniRule"/>
</dbReference>
<comment type="similarity">
    <text evidence="4">Belongs to the anaerobic G-3-P dehydrogenase subunit B family.</text>
</comment>
<dbReference type="InterPro" id="IPR003953">
    <property type="entry name" value="FAD-dep_OxRdtase_2_FAD-bd"/>
</dbReference>
<dbReference type="InterPro" id="IPR036188">
    <property type="entry name" value="FAD/NAD-bd_sf"/>
</dbReference>
<evidence type="ECO:0000256" key="1">
    <source>
        <dbReference type="ARBA" id="ARBA00022630"/>
    </source>
</evidence>
<evidence type="ECO:0000313" key="6">
    <source>
        <dbReference type="EMBL" id="GEK15509.1"/>
    </source>
</evidence>
<dbReference type="PANTHER" id="PTHR42949">
    <property type="entry name" value="ANAEROBIC GLYCEROL-3-PHOSPHATE DEHYDROGENASE SUBUNIT B"/>
    <property type="match status" value="1"/>
</dbReference>
<dbReference type="EC" id="1.1.5.3" evidence="4"/>
<sequence>MNFDTIIIGGGMAGLSCALRCLEAGLKTAVIASGQSALHFSSGSIDVLAKTPSGKHVINPMDSLETFSKEYPSHPYAALGKETVERAINWYKTTLSAIGVPLTSQKDGLNHYRLTPLGTMKSTWLSQPFVHQFPMDLEKNKTQKMVLITIDGFRDFQPKLAQDNLKQITQLSDLEITTASISLSAFNDIQRNHCELRSIDISRLLSKRANRQELAYALQQHANPGDLVVLPSIFGNGTGLSYLREIEQLTKLTLCEVPTMPPSLLGIRLEESMKHAFIELGGTMLNGDHVVQGEFSYVDKSAPERSHYRLNRLFTKNHGDFPLQAKQFVLATGSFFSQGLKANVDSMIEPIFGLDIAQSDKRTDWYSHDFFSTQSHPFLSMGIKTTANFQAIKSGHVIDNLYCAGAILSGYNPILEGSGSGVAISSGFHAAESIIEQLQCSDSLQNNNTKAEVAL</sequence>
<gene>
    <name evidence="4 6" type="primary">glpB</name>
    <name evidence="6" type="ORF">AFI02nite_35450</name>
</gene>
<evidence type="ECO:0000256" key="3">
    <source>
        <dbReference type="ARBA" id="ARBA00023002"/>
    </source>
</evidence>
<keyword evidence="3 4" id="KW-0560">Oxidoreductase</keyword>
<dbReference type="AlphaFoldDB" id="A0A510ULR7"/>
<keyword evidence="2 4" id="KW-0288">FMN</keyword>
<dbReference type="HAMAP" id="MF_00753">
    <property type="entry name" value="Glycerol3P_GlpB"/>
    <property type="match status" value="1"/>
</dbReference>
<dbReference type="InterPro" id="IPR009158">
    <property type="entry name" value="G3P_DH_GlpB_su"/>
</dbReference>
<comment type="catalytic activity">
    <reaction evidence="4">
        <text>a quinone + sn-glycerol 3-phosphate = dihydroxyacetone phosphate + a quinol</text>
        <dbReference type="Rhea" id="RHEA:18977"/>
        <dbReference type="ChEBI" id="CHEBI:24646"/>
        <dbReference type="ChEBI" id="CHEBI:57597"/>
        <dbReference type="ChEBI" id="CHEBI:57642"/>
        <dbReference type="ChEBI" id="CHEBI:132124"/>
        <dbReference type="EC" id="1.1.5.3"/>
    </reaction>
</comment>
<dbReference type="EMBL" id="BJTZ01000031">
    <property type="protein sequence ID" value="GEK15509.1"/>
    <property type="molecule type" value="Genomic_DNA"/>
</dbReference>